<keyword evidence="3" id="KW-1185">Reference proteome</keyword>
<organism evidence="2 3">
    <name type="scientific">Vigna mungo</name>
    <name type="common">Black gram</name>
    <name type="synonym">Phaseolus mungo</name>
    <dbReference type="NCBI Taxonomy" id="3915"/>
    <lineage>
        <taxon>Eukaryota</taxon>
        <taxon>Viridiplantae</taxon>
        <taxon>Streptophyta</taxon>
        <taxon>Embryophyta</taxon>
        <taxon>Tracheophyta</taxon>
        <taxon>Spermatophyta</taxon>
        <taxon>Magnoliopsida</taxon>
        <taxon>eudicotyledons</taxon>
        <taxon>Gunneridae</taxon>
        <taxon>Pentapetalae</taxon>
        <taxon>rosids</taxon>
        <taxon>fabids</taxon>
        <taxon>Fabales</taxon>
        <taxon>Fabaceae</taxon>
        <taxon>Papilionoideae</taxon>
        <taxon>50 kb inversion clade</taxon>
        <taxon>NPAAA clade</taxon>
        <taxon>indigoferoid/millettioid clade</taxon>
        <taxon>Phaseoleae</taxon>
        <taxon>Vigna</taxon>
    </lineage>
</organism>
<sequence length="676" mass="75804">MAASIESGSRCVRVSVVVQNFLPPANTINKGKEMKGNRVRKWRRVEREMKENRRDKGKEGLPMLRRTTEDKSDWRERATASLVCLELGWKGMIRDHVGHRRQKVSLYLPFEVVGGSLAFWATVDREVSNGEVRFFSLLPLRIWLLGALDRGSLHRIIVFYRKGLDGYLIYYPNEFPTTIRIFRTPFKICLRIQDPIELNLKLLKLMVRRWIPYHQAFRVRQQLVPLNVQDVVMSLGFGVGELEVPLDESIVGKVGEHFTDCKKTESDDMIKIFNVLVHDDDVDVDVVCHELNNLSSYDWSTAVHTYIVKSLNRCNKKILTGNIKDSLSISGNVVVLQLWAYERLGLYAHSSYRVFPRILRFHSLNYDTEEIDALLKRGEFCDLWSSDLLQVTVVQCYRAEGSRCEGEAVEKKGDESSQLVAVDKIRRNNNMIRSVEGKEDCFGEEVLGAGPDEAAGQANEAAADEGIGNEGLANERPTNEVVAVEGPANEGHANEAAANEVATDVARVDEECAGEVIEEAGHEVAAHEASEAHEKRASDAHDEGPVDANEEAVANASSPFIDIGDDDDSGHVEPKLVVPLRSYNAKLIEVKIGNKDEGHRLKKSKKIREKKSLGTARRRRHQYWASGSFAARGNRRAVDPYRRAWCDSRSTAGRQSVTSGGGQLGLGLFFCCASRL</sequence>
<accession>A0AAQ3NQS7</accession>
<protein>
    <recommendedName>
        <fullName evidence="4">Aminotransferase-like plant mobile domain-containing protein</fullName>
    </recommendedName>
</protein>
<evidence type="ECO:0008006" key="4">
    <source>
        <dbReference type="Google" id="ProtNLM"/>
    </source>
</evidence>
<feature type="region of interest" description="Disordered" evidence="1">
    <location>
        <begin position="523"/>
        <end position="546"/>
    </location>
</feature>
<gene>
    <name evidence="2" type="ORF">V8G54_011079</name>
</gene>
<reference evidence="2 3" key="1">
    <citation type="journal article" date="2023" name="Life. Sci Alliance">
        <title>Evolutionary insights into 3D genome organization and epigenetic landscape of Vigna mungo.</title>
        <authorList>
            <person name="Junaid A."/>
            <person name="Singh B."/>
            <person name="Bhatia S."/>
        </authorList>
    </citation>
    <scope>NUCLEOTIDE SEQUENCE [LARGE SCALE GENOMIC DNA]</scope>
    <source>
        <strain evidence="2">Urdbean</strain>
    </source>
</reference>
<evidence type="ECO:0000313" key="2">
    <source>
        <dbReference type="EMBL" id="WVZ13513.1"/>
    </source>
</evidence>
<dbReference type="EMBL" id="CP144697">
    <property type="protein sequence ID" value="WVZ13513.1"/>
    <property type="molecule type" value="Genomic_DNA"/>
</dbReference>
<dbReference type="AlphaFoldDB" id="A0AAQ3NQS7"/>
<proteinExistence type="predicted"/>
<evidence type="ECO:0000313" key="3">
    <source>
        <dbReference type="Proteomes" id="UP001374535"/>
    </source>
</evidence>
<dbReference type="Proteomes" id="UP001374535">
    <property type="component" value="Chromosome 4"/>
</dbReference>
<evidence type="ECO:0000256" key="1">
    <source>
        <dbReference type="SAM" id="MobiDB-lite"/>
    </source>
</evidence>
<name>A0AAQ3NQS7_VIGMU</name>
<feature type="compositionally biased region" description="Basic and acidic residues" evidence="1">
    <location>
        <begin position="523"/>
        <end position="544"/>
    </location>
</feature>